<dbReference type="GO" id="GO:0004421">
    <property type="term" value="F:hydroxymethylglutaryl-CoA synthase activity"/>
    <property type="evidence" value="ECO:0007669"/>
    <property type="project" value="UniProtKB-EC"/>
</dbReference>
<dbReference type="InterPro" id="IPR010122">
    <property type="entry name" value="HMG_CoA_synthase_euk"/>
</dbReference>
<feature type="compositionally biased region" description="Low complexity" evidence="6">
    <location>
        <begin position="266"/>
        <end position="284"/>
    </location>
</feature>
<dbReference type="Gene3D" id="3.40.47.10">
    <property type="match status" value="1"/>
</dbReference>
<keyword evidence="10" id="KW-1185">Reference proteome</keyword>
<evidence type="ECO:0000259" key="8">
    <source>
        <dbReference type="Pfam" id="PF08540"/>
    </source>
</evidence>
<accession>A0A4Y7QGH2</accession>
<comment type="catalytic activity">
    <reaction evidence="5">
        <text>acetoacetyl-CoA + acetyl-CoA + H2O = (3S)-3-hydroxy-3-methylglutaryl-CoA + CoA + H(+)</text>
        <dbReference type="Rhea" id="RHEA:10188"/>
        <dbReference type="ChEBI" id="CHEBI:15377"/>
        <dbReference type="ChEBI" id="CHEBI:15378"/>
        <dbReference type="ChEBI" id="CHEBI:43074"/>
        <dbReference type="ChEBI" id="CHEBI:57286"/>
        <dbReference type="ChEBI" id="CHEBI:57287"/>
        <dbReference type="ChEBI" id="CHEBI:57288"/>
        <dbReference type="EC" id="2.3.3.10"/>
    </reaction>
</comment>
<keyword evidence="2 5" id="KW-0808">Transferase</keyword>
<organism evidence="9 10">
    <name type="scientific">Rickenella mellea</name>
    <dbReference type="NCBI Taxonomy" id="50990"/>
    <lineage>
        <taxon>Eukaryota</taxon>
        <taxon>Fungi</taxon>
        <taxon>Dikarya</taxon>
        <taxon>Basidiomycota</taxon>
        <taxon>Agaricomycotina</taxon>
        <taxon>Agaricomycetes</taxon>
        <taxon>Hymenochaetales</taxon>
        <taxon>Rickenellaceae</taxon>
        <taxon>Rickenella</taxon>
    </lineage>
</organism>
<feature type="active site" description="Proton donor/acceptor" evidence="3">
    <location>
        <position position="304"/>
    </location>
</feature>
<evidence type="ECO:0000313" key="10">
    <source>
        <dbReference type="Proteomes" id="UP000294933"/>
    </source>
</evidence>
<feature type="domain" description="Hydroxymethylglutaryl-coenzyme A synthase C-terminal" evidence="8">
    <location>
        <begin position="287"/>
        <end position="501"/>
    </location>
</feature>
<dbReference type="SUPFAM" id="SSF53901">
    <property type="entry name" value="Thiolase-like"/>
    <property type="match status" value="2"/>
</dbReference>
<dbReference type="GO" id="GO:0006696">
    <property type="term" value="P:ergosterol biosynthetic process"/>
    <property type="evidence" value="ECO:0007669"/>
    <property type="project" value="TreeGrafter"/>
</dbReference>
<feature type="domain" description="Hydroxymethylglutaryl-coenzyme A synthase N-terminal" evidence="7">
    <location>
        <begin position="28"/>
        <end position="201"/>
    </location>
</feature>
<feature type="region of interest" description="Disordered" evidence="6">
    <location>
        <begin position="264"/>
        <end position="288"/>
    </location>
</feature>
<name>A0A4Y7QGH2_9AGAM</name>
<dbReference type="InterPro" id="IPR013528">
    <property type="entry name" value="HMG_CoA_synth_N"/>
</dbReference>
<evidence type="ECO:0000256" key="2">
    <source>
        <dbReference type="ARBA" id="ARBA00022679"/>
    </source>
</evidence>
<dbReference type="GO" id="GO:0006084">
    <property type="term" value="P:acetyl-CoA metabolic process"/>
    <property type="evidence" value="ECO:0007669"/>
    <property type="project" value="InterPro"/>
</dbReference>
<evidence type="ECO:0000313" key="9">
    <source>
        <dbReference type="EMBL" id="TDL26747.1"/>
    </source>
</evidence>
<feature type="binding site" evidence="4">
    <location>
        <position position="235"/>
    </location>
    <ligand>
        <name>CoA</name>
        <dbReference type="ChEBI" id="CHEBI:57287"/>
    </ligand>
</feature>
<dbReference type="PANTHER" id="PTHR43323:SF2">
    <property type="entry name" value="HYDROXYMETHYLGLUTARYL-COA SYNTHASE"/>
    <property type="match status" value="1"/>
</dbReference>
<dbReference type="InterPro" id="IPR013746">
    <property type="entry name" value="HMG_CoA_synt_C_dom"/>
</dbReference>
<evidence type="ECO:0000256" key="4">
    <source>
        <dbReference type="PIRSR" id="PIRSR610122-2"/>
    </source>
</evidence>
<evidence type="ECO:0000256" key="6">
    <source>
        <dbReference type="SAM" id="MobiDB-lite"/>
    </source>
</evidence>
<gene>
    <name evidence="9" type="ORF">BD410DRAFT_783858</name>
</gene>
<feature type="active site" description="Proton donor/acceptor" evidence="3">
    <location>
        <position position="110"/>
    </location>
</feature>
<dbReference type="AlphaFoldDB" id="A0A4Y7QGH2"/>
<feature type="active site" description="Acyl-thioester intermediate" evidence="3">
    <location>
        <position position="144"/>
    </location>
</feature>
<evidence type="ECO:0000256" key="1">
    <source>
        <dbReference type="ARBA" id="ARBA00007061"/>
    </source>
</evidence>
<feature type="binding site" evidence="4">
    <location>
        <position position="309"/>
    </location>
    <ligand>
        <name>CoA</name>
        <dbReference type="ChEBI" id="CHEBI:57287"/>
    </ligand>
</feature>
<dbReference type="PANTHER" id="PTHR43323">
    <property type="entry name" value="3-HYDROXY-3-METHYLGLUTARYL COENZYME A SYNTHASE"/>
    <property type="match status" value="1"/>
</dbReference>
<dbReference type="CDD" id="cd00827">
    <property type="entry name" value="init_cond_enzymes"/>
    <property type="match status" value="1"/>
</dbReference>
<dbReference type="STRING" id="50990.A0A4Y7QGH2"/>
<evidence type="ECO:0000256" key="5">
    <source>
        <dbReference type="RuleBase" id="RU364071"/>
    </source>
</evidence>
<dbReference type="InterPro" id="IPR016039">
    <property type="entry name" value="Thiolase-like"/>
</dbReference>
<dbReference type="Pfam" id="PF08540">
    <property type="entry name" value="HMG_CoA_synt_C"/>
    <property type="match status" value="2"/>
</dbReference>
<dbReference type="EC" id="2.3.3.10" evidence="5"/>
<protein>
    <recommendedName>
        <fullName evidence="5">Hydroxymethylglutaryl-CoA synthase</fullName>
        <shortName evidence="5">HMG-CoA synthase</shortName>
        <ecNumber evidence="5">2.3.3.10</ecNumber>
    </recommendedName>
    <alternativeName>
        <fullName evidence="5">3-hydroxy-3-methylglutaryl coenzyme A synthase</fullName>
    </alternativeName>
</protein>
<comment type="similarity">
    <text evidence="1 5">Belongs to the thiolase-like superfamily. HMG-CoA synthase family.</text>
</comment>
<sequence length="510" mass="54959">MVAAPAISEPVSPSDSVTDLQLDLEMPRPKDVGILAMEMYFPRRCISEEDLEVFDGVAKGKYTIGLGQQFMACTDDREDINSFALSVVSSLMEKYDIDPKSIGRLDVGTETIIDKSKSVKTVLMDLFVASGNSDIEGIDSKNACYGSTAAIFNAVNWVESRSWDGRNAIVFAGDIAIYAEGGARPVGGAGACAMLIGPNAPIVFEPIHGTYMANTYDFYKPKLDSEYPEVDGPLSITTYLSALDASYSRFREKTAKARVASTLATNGHSNGSNGHANGHANGNGKAADPKAGFSLDDVDYPVFHSPYGKLVQKGHARLVYNDFLSSPSSPKFSTVASPDALLEMTHKASLTDKSIEKTFVALSGPAFKKSVSPSMHCAKRCGNMYTASLYGGLASVISTVEPEELRGKRISMFAYGSGCASSFYALRVKGDTSVIREKMDLLARLAAMKVVPCQEYVDSLKLREKNHNAGSYTPTGSLDNIWPGAYYLENIDEKYRRSYGKTPAASSPSA</sequence>
<dbReference type="Pfam" id="PF01154">
    <property type="entry name" value="HMG_CoA_synt_N"/>
    <property type="match status" value="1"/>
</dbReference>
<comment type="function">
    <text evidence="5">Catalyzes the condensation of acetyl-CoA with acetoacetyl-CoA to form HMG-CoA.</text>
</comment>
<feature type="domain" description="Hydroxymethylglutaryl-coenzyme A synthase C-terminal" evidence="8">
    <location>
        <begin position="202"/>
        <end position="257"/>
    </location>
</feature>
<dbReference type="VEuPathDB" id="FungiDB:BD410DRAFT_783858"/>
<dbReference type="NCBIfam" id="TIGR01833">
    <property type="entry name" value="HMG-CoA-S_euk"/>
    <property type="match status" value="1"/>
</dbReference>
<feature type="binding site" evidence="4">
    <location>
        <position position="313"/>
    </location>
    <ligand>
        <name>CoA</name>
        <dbReference type="ChEBI" id="CHEBI:57287"/>
    </ligand>
</feature>
<evidence type="ECO:0000259" key="7">
    <source>
        <dbReference type="Pfam" id="PF01154"/>
    </source>
</evidence>
<reference evidence="9 10" key="1">
    <citation type="submission" date="2018-06" db="EMBL/GenBank/DDBJ databases">
        <title>A transcriptomic atlas of mushroom development highlights an independent origin of complex multicellularity.</title>
        <authorList>
            <consortium name="DOE Joint Genome Institute"/>
            <person name="Krizsan K."/>
            <person name="Almasi E."/>
            <person name="Merenyi Z."/>
            <person name="Sahu N."/>
            <person name="Viragh M."/>
            <person name="Koszo T."/>
            <person name="Mondo S."/>
            <person name="Kiss B."/>
            <person name="Balint B."/>
            <person name="Kues U."/>
            <person name="Barry K."/>
            <person name="Hegedus J.C."/>
            <person name="Henrissat B."/>
            <person name="Johnson J."/>
            <person name="Lipzen A."/>
            <person name="Ohm R."/>
            <person name="Nagy I."/>
            <person name="Pangilinan J."/>
            <person name="Yan J."/>
            <person name="Xiong Y."/>
            <person name="Grigoriev I.V."/>
            <person name="Hibbett D.S."/>
            <person name="Nagy L.G."/>
        </authorList>
    </citation>
    <scope>NUCLEOTIDE SEQUENCE [LARGE SCALE GENOMIC DNA]</scope>
    <source>
        <strain evidence="9 10">SZMC22713</strain>
    </source>
</reference>
<dbReference type="Proteomes" id="UP000294933">
    <property type="component" value="Unassembled WGS sequence"/>
</dbReference>
<dbReference type="GO" id="GO:0010142">
    <property type="term" value="P:farnesyl diphosphate biosynthetic process, mevalonate pathway"/>
    <property type="evidence" value="ECO:0007669"/>
    <property type="project" value="InterPro"/>
</dbReference>
<dbReference type="OrthoDB" id="1269963at2759"/>
<dbReference type="EMBL" id="ML170161">
    <property type="protein sequence ID" value="TDL26747.1"/>
    <property type="molecule type" value="Genomic_DNA"/>
</dbReference>
<proteinExistence type="inferred from homology"/>
<evidence type="ECO:0000256" key="3">
    <source>
        <dbReference type="PIRSR" id="PIRSR610122-1"/>
    </source>
</evidence>
<dbReference type="FunFam" id="3.40.47.10:FF:000008">
    <property type="entry name" value="3-hydroxy-3-methylglutaryl coenzyme A synthase"/>
    <property type="match status" value="1"/>
</dbReference>